<dbReference type="Pfam" id="PF03874">
    <property type="entry name" value="RNA_pol_Rpb4"/>
    <property type="match status" value="1"/>
</dbReference>
<dbReference type="PANTHER" id="PTHR39646">
    <property type="entry name" value="RNA POLYMERASE RPB4"/>
    <property type="match status" value="1"/>
</dbReference>
<comment type="similarity">
    <text evidence="1">Belongs to the eukaryotic RPB4 RNA polymerase subunit family.</text>
</comment>
<dbReference type="EMBL" id="FOAK01000005">
    <property type="protein sequence ID" value="SEK79307.1"/>
    <property type="molecule type" value="Genomic_DNA"/>
</dbReference>
<protein>
    <recommendedName>
        <fullName evidence="1">DNA-directed RNA polymerase subunit Rpo4</fullName>
        <ecNumber evidence="1">2.7.7.6</ecNumber>
    </recommendedName>
    <alternativeName>
        <fullName evidence="1">DNA-directed RNA polymerase subunit F</fullName>
    </alternativeName>
</protein>
<dbReference type="Gene3D" id="1.10.150.80">
    <property type="entry name" value="HRDC domain"/>
    <property type="match status" value="1"/>
</dbReference>
<dbReference type="HAMAP" id="MF_00864">
    <property type="entry name" value="RNApol_arch_Rpo4"/>
    <property type="match status" value="1"/>
</dbReference>
<keyword evidence="1" id="KW-0804">Transcription</keyword>
<dbReference type="InterPro" id="IPR010997">
    <property type="entry name" value="HRDC-like_sf"/>
</dbReference>
<keyword evidence="1" id="KW-0808">Transferase</keyword>
<comment type="catalytic activity">
    <reaction evidence="1">
        <text>RNA(n) + a ribonucleoside 5'-triphosphate = RNA(n+1) + diphosphate</text>
        <dbReference type="Rhea" id="RHEA:21248"/>
        <dbReference type="Rhea" id="RHEA-COMP:14527"/>
        <dbReference type="Rhea" id="RHEA-COMP:17342"/>
        <dbReference type="ChEBI" id="CHEBI:33019"/>
        <dbReference type="ChEBI" id="CHEBI:61557"/>
        <dbReference type="ChEBI" id="CHEBI:140395"/>
        <dbReference type="EC" id="2.7.7.6"/>
    </reaction>
</comment>
<comment type="subcellular location">
    <subcellularLocation>
        <location evidence="1">Cytoplasm</location>
    </subcellularLocation>
</comment>
<evidence type="ECO:0000256" key="1">
    <source>
        <dbReference type="HAMAP-Rule" id="MF_00864"/>
    </source>
</evidence>
<evidence type="ECO:0000313" key="3">
    <source>
        <dbReference type="Proteomes" id="UP000199506"/>
    </source>
</evidence>
<reference evidence="2 3" key="1">
    <citation type="submission" date="2016-10" db="EMBL/GenBank/DDBJ databases">
        <authorList>
            <person name="de Groot N.N."/>
        </authorList>
    </citation>
    <scope>NUCLEOTIDE SEQUENCE [LARGE SCALE GENOMIC DNA]</scope>
    <source>
        <strain evidence="2 3">DSM 11978</strain>
    </source>
</reference>
<dbReference type="GO" id="GO:0005737">
    <property type="term" value="C:cytoplasm"/>
    <property type="evidence" value="ECO:0007669"/>
    <property type="project" value="UniProtKB-SubCell"/>
</dbReference>
<gene>
    <name evidence="1" type="primary">rpo4</name>
    <name evidence="1" type="synonym">rpoF</name>
    <name evidence="2" type="ORF">SAMN05216439_1481</name>
</gene>
<name>A0A1H7JZZ1_9EURY</name>
<dbReference type="GO" id="GO:0000166">
    <property type="term" value="F:nucleotide binding"/>
    <property type="evidence" value="ECO:0007669"/>
    <property type="project" value="InterPro"/>
</dbReference>
<accession>A0A1H7JZZ1</accession>
<keyword evidence="1" id="KW-0963">Cytoplasm</keyword>
<dbReference type="GO" id="GO:0006352">
    <property type="term" value="P:DNA-templated transcription initiation"/>
    <property type="evidence" value="ECO:0007669"/>
    <property type="project" value="InterPro"/>
</dbReference>
<dbReference type="PANTHER" id="PTHR39646:SF1">
    <property type="entry name" value="DNA-DIRECTED RNA POLYMERASE SUBUNIT RPO4"/>
    <property type="match status" value="1"/>
</dbReference>
<dbReference type="AlphaFoldDB" id="A0A1H7JZZ1"/>
<dbReference type="InterPro" id="IPR044876">
    <property type="entry name" value="HRDC_dom_sf"/>
</dbReference>
<keyword evidence="1 2" id="KW-0240">DNA-directed RNA polymerase</keyword>
<dbReference type="InterPro" id="IPR005574">
    <property type="entry name" value="Rpb4/RPC9"/>
</dbReference>
<dbReference type="SUPFAM" id="SSF47819">
    <property type="entry name" value="HRDC-like"/>
    <property type="match status" value="1"/>
</dbReference>
<organism evidence="2 3">
    <name type="scientific">Methanobrevibacter gottschalkii</name>
    <dbReference type="NCBI Taxonomy" id="190974"/>
    <lineage>
        <taxon>Archaea</taxon>
        <taxon>Methanobacteriati</taxon>
        <taxon>Methanobacteriota</taxon>
        <taxon>Methanomada group</taxon>
        <taxon>Methanobacteria</taxon>
        <taxon>Methanobacteriales</taxon>
        <taxon>Methanobacteriaceae</taxon>
        <taxon>Methanobrevibacter</taxon>
    </lineage>
</organism>
<comment type="subunit">
    <text evidence="1">Part of the RNA polymerase complex. Forms a stalk with Rpo7 that extends from the main structure.</text>
</comment>
<dbReference type="InterPro" id="IPR010924">
    <property type="entry name" value="Rpo4"/>
</dbReference>
<dbReference type="GO" id="GO:0003899">
    <property type="term" value="F:DNA-directed RNA polymerase activity"/>
    <property type="evidence" value="ECO:0007669"/>
    <property type="project" value="UniProtKB-UniRule"/>
</dbReference>
<proteinExistence type="inferred from homology"/>
<keyword evidence="1" id="KW-0548">Nucleotidyltransferase</keyword>
<dbReference type="GO" id="GO:0000428">
    <property type="term" value="C:DNA-directed RNA polymerase complex"/>
    <property type="evidence" value="ECO:0007669"/>
    <property type="project" value="UniProtKB-KW"/>
</dbReference>
<dbReference type="Gene3D" id="6.10.140.10">
    <property type="match status" value="1"/>
</dbReference>
<dbReference type="PIRSF" id="PIRSF005053">
    <property type="entry name" value="RNA_pol_F_arch"/>
    <property type="match status" value="1"/>
</dbReference>
<sequence length="117" mass="13697">MISMIGKEIIESEPISSAEVKKVLEDFSEDNELNYEQNITLNHLARFKRYSVEDSEEIIEKLQEEFGLRDKVAVRIVDLVPKDLADLRLIFAKEAIKIEKPDMEKILELLEQYNIEE</sequence>
<dbReference type="Proteomes" id="UP000199506">
    <property type="component" value="Unassembled WGS sequence"/>
</dbReference>
<evidence type="ECO:0000313" key="2">
    <source>
        <dbReference type="EMBL" id="SEK79307.1"/>
    </source>
</evidence>
<comment type="function">
    <text evidence="1">DNA-dependent RNA polymerase (RNAP) catalyzes the transcription of DNA into RNA using the four ribonucleoside triphosphates as substrates. This subunit is less well bound than the others.</text>
</comment>
<dbReference type="EC" id="2.7.7.6" evidence="1"/>
<dbReference type="STRING" id="190974.SAMN05216439_1481"/>